<gene>
    <name evidence="4" type="ORF">HJG44_13065</name>
</gene>
<dbReference type="EMBL" id="JABEPP010000003">
    <property type="protein sequence ID" value="NNM73312.1"/>
    <property type="molecule type" value="Genomic_DNA"/>
</dbReference>
<evidence type="ECO:0000313" key="4">
    <source>
        <dbReference type="EMBL" id="NNM73312.1"/>
    </source>
</evidence>
<dbReference type="InterPro" id="IPR036866">
    <property type="entry name" value="RibonucZ/Hydroxyglut_hydro"/>
</dbReference>
<reference evidence="4 5" key="1">
    <citation type="submission" date="2020-04" db="EMBL/GenBank/DDBJ databases">
        <title>Enterovirga sp. isolate from soil.</title>
        <authorList>
            <person name="Chea S."/>
            <person name="Kim D.-U."/>
        </authorList>
    </citation>
    <scope>NUCLEOTIDE SEQUENCE [LARGE SCALE GENOMIC DNA]</scope>
    <source>
        <strain evidence="4 5">DB1703</strain>
    </source>
</reference>
<dbReference type="AlphaFoldDB" id="A0A849I1S3"/>
<sequence length="235" mass="25224">MRITWLGHSAFRLEFADKVVLIDPFLTGNPGFSGEGEAASAGTTHILITHGHSDHIGDTIDIAKRTGAKVVANFEICMWLANRGVSSIDPMNSGGTTDQGGFQVTMVRADHSSTMIDGEVFTPMGNPHGLIVTAPGEPTVYHMGDTDLFMEMELIQELHRPDILMVPIGDRFTMGAERTAFAVKRFFTPKAVIPCHFGSFPIIAQNADGFVAAMEGSGVQVITPHVGTAVTIRAD</sequence>
<keyword evidence="1 2" id="KW-0378">Hydrolase</keyword>
<dbReference type="GO" id="GO:0016787">
    <property type="term" value="F:hydrolase activity"/>
    <property type="evidence" value="ECO:0007669"/>
    <property type="project" value="UniProtKB-UniRule"/>
</dbReference>
<proteinExistence type="inferred from homology"/>
<dbReference type="Pfam" id="PF13483">
    <property type="entry name" value="Lactamase_B_3"/>
    <property type="match status" value="1"/>
</dbReference>
<comment type="caution">
    <text evidence="4">The sequence shown here is derived from an EMBL/GenBank/DDBJ whole genome shotgun (WGS) entry which is preliminary data.</text>
</comment>
<feature type="domain" description="Metallo-beta-lactamase" evidence="3">
    <location>
        <begin position="7"/>
        <end position="196"/>
    </location>
</feature>
<dbReference type="NCBIfam" id="NF001911">
    <property type="entry name" value="PRK00685.1"/>
    <property type="match status" value="1"/>
</dbReference>
<organism evidence="4 5">
    <name type="scientific">Enterovirga aerilata</name>
    <dbReference type="NCBI Taxonomy" id="2730920"/>
    <lineage>
        <taxon>Bacteria</taxon>
        <taxon>Pseudomonadati</taxon>
        <taxon>Pseudomonadota</taxon>
        <taxon>Alphaproteobacteria</taxon>
        <taxon>Hyphomicrobiales</taxon>
        <taxon>Methylobacteriaceae</taxon>
        <taxon>Enterovirga</taxon>
    </lineage>
</organism>
<keyword evidence="5" id="KW-1185">Reference proteome</keyword>
<dbReference type="PANTHER" id="PTHR43546:SF3">
    <property type="entry name" value="UPF0173 METAL-DEPENDENT HYDROLASE MJ1163"/>
    <property type="match status" value="1"/>
</dbReference>
<dbReference type="Proteomes" id="UP000564885">
    <property type="component" value="Unassembled WGS sequence"/>
</dbReference>
<accession>A0A849I1S3</accession>
<dbReference type="InterPro" id="IPR050114">
    <property type="entry name" value="UPF0173_UPF0282_UlaG_hydrolase"/>
</dbReference>
<dbReference type="PANTHER" id="PTHR43546">
    <property type="entry name" value="UPF0173 METAL-DEPENDENT HYDROLASE MJ1163-RELATED"/>
    <property type="match status" value="1"/>
</dbReference>
<protein>
    <recommendedName>
        <fullName evidence="2">UPF0173 metal-dependent hydrolase HJG44_13065</fullName>
    </recommendedName>
</protein>
<name>A0A849I1S3_9HYPH</name>
<evidence type="ECO:0000313" key="5">
    <source>
        <dbReference type="Proteomes" id="UP000564885"/>
    </source>
</evidence>
<evidence type="ECO:0000256" key="1">
    <source>
        <dbReference type="ARBA" id="ARBA00022801"/>
    </source>
</evidence>
<dbReference type="SUPFAM" id="SSF56281">
    <property type="entry name" value="Metallo-hydrolase/oxidoreductase"/>
    <property type="match status" value="1"/>
</dbReference>
<dbReference type="HAMAP" id="MF_00457">
    <property type="entry name" value="UPF0173"/>
    <property type="match status" value="1"/>
</dbReference>
<comment type="similarity">
    <text evidence="2">Belongs to the UPF0173 family.</text>
</comment>
<dbReference type="SMART" id="SM00849">
    <property type="entry name" value="Lactamase_B"/>
    <property type="match status" value="1"/>
</dbReference>
<dbReference type="InterPro" id="IPR022877">
    <property type="entry name" value="UPF0173"/>
</dbReference>
<dbReference type="Gene3D" id="3.60.15.10">
    <property type="entry name" value="Ribonuclease Z/Hydroxyacylglutathione hydrolase-like"/>
    <property type="match status" value="1"/>
</dbReference>
<evidence type="ECO:0000259" key="3">
    <source>
        <dbReference type="SMART" id="SM00849"/>
    </source>
</evidence>
<evidence type="ECO:0000256" key="2">
    <source>
        <dbReference type="HAMAP-Rule" id="MF_00457"/>
    </source>
</evidence>
<dbReference type="InterPro" id="IPR001279">
    <property type="entry name" value="Metallo-B-lactamas"/>
</dbReference>
<dbReference type="RefSeq" id="WP_171218772.1">
    <property type="nucleotide sequence ID" value="NZ_JABEPP010000003.1"/>
</dbReference>